<proteinExistence type="predicted"/>
<sequence length="423" mass="47135">MSLLDWARSNGASIAEGVVIKDTPHGRGLVATKPVSGEVVSIPESLLVTADFVQKYSNSVTDPLGTWLKQLANDDNTPPRRSLCGFLFYQKHLINTGKPDPKWSEWVKSLPTHEDMNLPFTWEDGELKQIEHTSIFQATLAKKRFVSAFYETRLEPLIHSKAAFHDWVLCEEWVASRALSLKDGRIAMVPVVDMCNHDSFPNSMYTQEGIEGCNLVTHGNVNEDTELTITYGHSGAGEFLFNYGFIPHAKDAGELSLLFDPMEDDIVQHFVPESDSIGLGHIYQTCTISGFVDVPSRLILSSGDKVWDNDFILLFTVFPHLEYASRGEDDEEGFLTLKDKVIDLQDLDQSVKAADEKIYAASRRVGDYFVSKLISDHIVKPANDSHPLVALENALYQRVTASLTSWANATAEEAYSSNLTKSN</sequence>
<dbReference type="PROSITE" id="PS50280">
    <property type="entry name" value="SET"/>
    <property type="match status" value="1"/>
</dbReference>
<feature type="domain" description="SET" evidence="1">
    <location>
        <begin position="16"/>
        <end position="232"/>
    </location>
</feature>
<dbReference type="Gene3D" id="3.90.1410.10">
    <property type="entry name" value="set domain protein methyltransferase, domain 1"/>
    <property type="match status" value="1"/>
</dbReference>
<evidence type="ECO:0000313" key="2">
    <source>
        <dbReference type="EMBL" id="CDP36379.1"/>
    </source>
</evidence>
<reference evidence="2" key="1">
    <citation type="submission" date="2014-02" db="EMBL/GenBank/DDBJ databases">
        <authorList>
            <person name="Genoscope - CEA"/>
        </authorList>
    </citation>
    <scope>NUCLEOTIDE SEQUENCE</scope>
    <source>
        <strain evidence="2">LS3</strain>
    </source>
</reference>
<protein>
    <submittedName>
        <fullName evidence="2">ARAD1B11616p</fullName>
    </submittedName>
</protein>
<evidence type="ECO:0000259" key="1">
    <source>
        <dbReference type="PROSITE" id="PS50280"/>
    </source>
</evidence>
<reference evidence="2" key="2">
    <citation type="submission" date="2014-06" db="EMBL/GenBank/DDBJ databases">
        <title>The complete genome of Blastobotrys (Arxula) adeninivorans LS3 - a yeast of biotechnological interest.</title>
        <authorList>
            <person name="Kunze G."/>
            <person name="Gaillardin C."/>
            <person name="Czernicka M."/>
            <person name="Durrens P."/>
            <person name="Martin T."/>
            <person name="Boer E."/>
            <person name="Gabaldon T."/>
            <person name="Cruz J."/>
            <person name="Talla E."/>
            <person name="Marck C."/>
            <person name="Goffeau A."/>
            <person name="Barbe V."/>
            <person name="Baret P."/>
            <person name="Baronian K."/>
            <person name="Beier S."/>
            <person name="Bleykasten C."/>
            <person name="Bode R."/>
            <person name="Casaregola S."/>
            <person name="Despons L."/>
            <person name="Fairhead C."/>
            <person name="Giersberg M."/>
            <person name="Gierski P."/>
            <person name="Hahnel U."/>
            <person name="Hartmann A."/>
            <person name="Jankowska D."/>
            <person name="Jubin C."/>
            <person name="Jung P."/>
            <person name="Lafontaine I."/>
            <person name="Leh-Louis V."/>
            <person name="Lemaire M."/>
            <person name="Marcet-Houben M."/>
            <person name="Mascher M."/>
            <person name="Morel G."/>
            <person name="Richard G.-F."/>
            <person name="Riechen J."/>
            <person name="Sacerdot C."/>
            <person name="Sarkar A."/>
            <person name="Savel G."/>
            <person name="Schacherer J."/>
            <person name="Sherman D."/>
            <person name="Straub M.-L."/>
            <person name="Stein N."/>
            <person name="Thierry A."/>
            <person name="Trautwein-Schult A."/>
            <person name="Westhof E."/>
            <person name="Worch S."/>
            <person name="Dujon B."/>
            <person name="Souciet J.-L."/>
            <person name="Wincker P."/>
            <person name="Scholz U."/>
            <person name="Neuveglise N."/>
        </authorList>
    </citation>
    <scope>NUCLEOTIDE SEQUENCE</scope>
    <source>
        <strain evidence="2">LS3</strain>
    </source>
</reference>
<dbReference type="InterPro" id="IPR001214">
    <property type="entry name" value="SET_dom"/>
</dbReference>
<organism evidence="2">
    <name type="scientific">Blastobotrys adeninivorans</name>
    <name type="common">Yeast</name>
    <name type="synonym">Arxula adeninivorans</name>
    <dbReference type="NCBI Taxonomy" id="409370"/>
    <lineage>
        <taxon>Eukaryota</taxon>
        <taxon>Fungi</taxon>
        <taxon>Dikarya</taxon>
        <taxon>Ascomycota</taxon>
        <taxon>Saccharomycotina</taxon>
        <taxon>Dipodascomycetes</taxon>
        <taxon>Dipodascales</taxon>
        <taxon>Trichomonascaceae</taxon>
        <taxon>Blastobotrys</taxon>
    </lineage>
</organism>
<name>A0A060T6F2_BLAAD</name>
<dbReference type="Pfam" id="PF00856">
    <property type="entry name" value="SET"/>
    <property type="match status" value="1"/>
</dbReference>
<dbReference type="CDD" id="cd10527">
    <property type="entry name" value="SET_LSMT"/>
    <property type="match status" value="1"/>
</dbReference>
<dbReference type="InterPro" id="IPR046341">
    <property type="entry name" value="SET_dom_sf"/>
</dbReference>
<dbReference type="GO" id="GO:0016279">
    <property type="term" value="F:protein-lysine N-methyltransferase activity"/>
    <property type="evidence" value="ECO:0007669"/>
    <property type="project" value="UniProtKB-ARBA"/>
</dbReference>
<dbReference type="PhylomeDB" id="A0A060T6F2"/>
<dbReference type="SUPFAM" id="SSF82199">
    <property type="entry name" value="SET domain"/>
    <property type="match status" value="1"/>
</dbReference>
<dbReference type="InterPro" id="IPR050600">
    <property type="entry name" value="SETD3_SETD6_MTase"/>
</dbReference>
<gene>
    <name evidence="2" type="ORF">GNLVRS02_ARAD1B11616g</name>
</gene>
<dbReference type="AlphaFoldDB" id="A0A060T6F2"/>
<dbReference type="EMBL" id="HG937692">
    <property type="protein sequence ID" value="CDP36379.1"/>
    <property type="molecule type" value="Genomic_DNA"/>
</dbReference>
<accession>A0A060T6F2</accession>
<dbReference type="PANTHER" id="PTHR13271">
    <property type="entry name" value="UNCHARACTERIZED PUTATIVE METHYLTRANSFERASE"/>
    <property type="match status" value="1"/>
</dbReference>